<feature type="non-terminal residue" evidence="1">
    <location>
        <position position="1"/>
    </location>
</feature>
<name>A0ACA9RDU6_9GLOM</name>
<evidence type="ECO:0000313" key="2">
    <source>
        <dbReference type="Proteomes" id="UP000789366"/>
    </source>
</evidence>
<accession>A0ACA9RDU6</accession>
<comment type="caution">
    <text evidence="1">The sequence shown here is derived from an EMBL/GenBank/DDBJ whole genome shotgun (WGS) entry which is preliminary data.</text>
</comment>
<sequence length="53" mass="5982">MEESDTEIADSQSVSNQNITSVIDYFTKDEKTNRHKCNVKGCTKDFPSPLSEL</sequence>
<protein>
    <submittedName>
        <fullName evidence="1">4081_t:CDS:1</fullName>
    </submittedName>
</protein>
<organism evidence="1 2">
    <name type="scientific">Cetraspora pellucida</name>
    <dbReference type="NCBI Taxonomy" id="1433469"/>
    <lineage>
        <taxon>Eukaryota</taxon>
        <taxon>Fungi</taxon>
        <taxon>Fungi incertae sedis</taxon>
        <taxon>Mucoromycota</taxon>
        <taxon>Glomeromycotina</taxon>
        <taxon>Glomeromycetes</taxon>
        <taxon>Diversisporales</taxon>
        <taxon>Gigasporaceae</taxon>
        <taxon>Cetraspora</taxon>
    </lineage>
</organism>
<proteinExistence type="predicted"/>
<dbReference type="Proteomes" id="UP000789366">
    <property type="component" value="Unassembled WGS sequence"/>
</dbReference>
<gene>
    <name evidence="1" type="ORF">SPELUC_LOCUS16994</name>
</gene>
<reference evidence="1" key="1">
    <citation type="submission" date="2021-06" db="EMBL/GenBank/DDBJ databases">
        <authorList>
            <person name="Kallberg Y."/>
            <person name="Tangrot J."/>
            <person name="Rosling A."/>
        </authorList>
    </citation>
    <scope>NUCLEOTIDE SEQUENCE</scope>
    <source>
        <strain evidence="1">28 12/20/2015</strain>
    </source>
</reference>
<dbReference type="EMBL" id="CAJVPW010066545">
    <property type="protein sequence ID" value="CAG8788273.1"/>
    <property type="molecule type" value="Genomic_DNA"/>
</dbReference>
<keyword evidence="2" id="KW-1185">Reference proteome</keyword>
<feature type="non-terminal residue" evidence="1">
    <location>
        <position position="53"/>
    </location>
</feature>
<evidence type="ECO:0000313" key="1">
    <source>
        <dbReference type="EMBL" id="CAG8788273.1"/>
    </source>
</evidence>